<sequence>MEYISSDTNVWLDFVEIEKLNLPFQLPYVYLMNDEAVEDELLSPPGLSDELLRMGLQKTELTEEEFYLAEALALKYAKPSVYDCIALAIAKIRGLILLTGDGPLRKAAAAEGVNVMGTIGILDQLHNGKYIEDEEYAECIRRLIDKNGGKVRLPKYELEIRLQRVRKKGSNRK</sequence>
<organism evidence="1 2">
    <name type="scientific">Candidatus Merdiplasma excrementigallinarum</name>
    <dbReference type="NCBI Taxonomy" id="2840864"/>
    <lineage>
        <taxon>Bacteria</taxon>
        <taxon>Bacillati</taxon>
        <taxon>Bacillota</taxon>
        <taxon>Clostridia</taxon>
        <taxon>Lachnospirales</taxon>
        <taxon>Lachnospiraceae</taxon>
        <taxon>Lachnospiraceae incertae sedis</taxon>
        <taxon>Candidatus Merdiplasma</taxon>
    </lineage>
</organism>
<evidence type="ECO:0000313" key="2">
    <source>
        <dbReference type="Proteomes" id="UP000886889"/>
    </source>
</evidence>
<proteinExistence type="predicted"/>
<reference evidence="1" key="1">
    <citation type="submission" date="2020-10" db="EMBL/GenBank/DDBJ databases">
        <authorList>
            <person name="Gilroy R."/>
        </authorList>
    </citation>
    <scope>NUCLEOTIDE SEQUENCE</scope>
    <source>
        <strain evidence="1">ChiBcec6-7307</strain>
    </source>
</reference>
<gene>
    <name evidence="1" type="ORF">IAC80_07035</name>
</gene>
<comment type="caution">
    <text evidence="1">The sequence shown here is derived from an EMBL/GenBank/DDBJ whole genome shotgun (WGS) entry which is preliminary data.</text>
</comment>
<reference evidence="1" key="2">
    <citation type="journal article" date="2021" name="PeerJ">
        <title>Extensive microbial diversity within the chicken gut microbiome revealed by metagenomics and culture.</title>
        <authorList>
            <person name="Gilroy R."/>
            <person name="Ravi A."/>
            <person name="Getino M."/>
            <person name="Pursley I."/>
            <person name="Horton D.L."/>
            <person name="Alikhan N.F."/>
            <person name="Baker D."/>
            <person name="Gharbi K."/>
            <person name="Hall N."/>
            <person name="Watson M."/>
            <person name="Adriaenssens E.M."/>
            <person name="Foster-Nyarko E."/>
            <person name="Jarju S."/>
            <person name="Secka A."/>
            <person name="Antonio M."/>
            <person name="Oren A."/>
            <person name="Chaudhuri R.R."/>
            <person name="La Ragione R."/>
            <person name="Hildebrand F."/>
            <person name="Pallen M.J."/>
        </authorList>
    </citation>
    <scope>NUCLEOTIDE SEQUENCE</scope>
    <source>
        <strain evidence="1">ChiBcec6-7307</strain>
    </source>
</reference>
<dbReference type="InterPro" id="IPR029060">
    <property type="entry name" value="PIN-like_dom_sf"/>
</dbReference>
<accession>A0A9D1T8F5</accession>
<dbReference type="Gene3D" id="3.40.50.1010">
    <property type="entry name" value="5'-nuclease"/>
    <property type="match status" value="1"/>
</dbReference>
<dbReference type="InterPro" id="IPR021799">
    <property type="entry name" value="PIN-like_prokaryotic"/>
</dbReference>
<protein>
    <submittedName>
        <fullName evidence="1">DUF3368 domain-containing protein</fullName>
    </submittedName>
</protein>
<name>A0A9D1T8F5_9FIRM</name>
<dbReference type="Pfam" id="PF11848">
    <property type="entry name" value="DUF3368"/>
    <property type="match status" value="1"/>
</dbReference>
<dbReference type="EMBL" id="DVOS01000059">
    <property type="protein sequence ID" value="HIV23679.1"/>
    <property type="molecule type" value="Genomic_DNA"/>
</dbReference>
<dbReference type="SUPFAM" id="SSF88723">
    <property type="entry name" value="PIN domain-like"/>
    <property type="match status" value="1"/>
</dbReference>
<evidence type="ECO:0000313" key="1">
    <source>
        <dbReference type="EMBL" id="HIV23679.1"/>
    </source>
</evidence>
<dbReference type="Proteomes" id="UP000886889">
    <property type="component" value="Unassembled WGS sequence"/>
</dbReference>
<dbReference type="AlphaFoldDB" id="A0A9D1T8F5"/>